<keyword evidence="6 8" id="KW-0472">Membrane</keyword>
<evidence type="ECO:0000256" key="1">
    <source>
        <dbReference type="ARBA" id="ARBA00004571"/>
    </source>
</evidence>
<evidence type="ECO:0000256" key="6">
    <source>
        <dbReference type="ARBA" id="ARBA00023136"/>
    </source>
</evidence>
<name>A0ABS3QGU2_9BACT</name>
<evidence type="ECO:0000313" key="12">
    <source>
        <dbReference type="Proteomes" id="UP000664369"/>
    </source>
</evidence>
<keyword evidence="3 8" id="KW-1134">Transmembrane beta strand</keyword>
<feature type="domain" description="TonB-dependent receptor plug" evidence="10">
    <location>
        <begin position="85"/>
        <end position="196"/>
    </location>
</feature>
<reference evidence="11 12" key="1">
    <citation type="submission" date="2021-03" db="EMBL/GenBank/DDBJ databases">
        <authorList>
            <person name="Kim M.K."/>
        </authorList>
    </citation>
    <scope>NUCLEOTIDE SEQUENCE [LARGE SCALE GENOMIC DNA]</scope>
    <source>
        <strain evidence="11 12">BT442</strain>
    </source>
</reference>
<feature type="signal peptide" evidence="9">
    <location>
        <begin position="1"/>
        <end position="21"/>
    </location>
</feature>
<protein>
    <submittedName>
        <fullName evidence="11">TonB-dependent receptor plug domain-containing protein</fullName>
    </submittedName>
</protein>
<comment type="caution">
    <text evidence="11">The sequence shown here is derived from an EMBL/GenBank/DDBJ whole genome shotgun (WGS) entry which is preliminary data.</text>
</comment>
<dbReference type="EMBL" id="JAGETZ010000007">
    <property type="protein sequence ID" value="MBO2010455.1"/>
    <property type="molecule type" value="Genomic_DNA"/>
</dbReference>
<evidence type="ECO:0000256" key="4">
    <source>
        <dbReference type="ARBA" id="ARBA00022692"/>
    </source>
</evidence>
<keyword evidence="4 8" id="KW-0812">Transmembrane</keyword>
<keyword evidence="11" id="KW-0675">Receptor</keyword>
<dbReference type="InterPro" id="IPR036942">
    <property type="entry name" value="Beta-barrel_TonB_sf"/>
</dbReference>
<evidence type="ECO:0000256" key="3">
    <source>
        <dbReference type="ARBA" id="ARBA00022452"/>
    </source>
</evidence>
<accession>A0ABS3QGU2</accession>
<dbReference type="RefSeq" id="WP_208176091.1">
    <property type="nucleotide sequence ID" value="NZ_JAGETZ010000007.1"/>
</dbReference>
<dbReference type="PANTHER" id="PTHR30069">
    <property type="entry name" value="TONB-DEPENDENT OUTER MEMBRANE RECEPTOR"/>
    <property type="match status" value="1"/>
</dbReference>
<gene>
    <name evidence="11" type="ORF">J4E00_15445</name>
</gene>
<dbReference type="Pfam" id="PF07715">
    <property type="entry name" value="Plug"/>
    <property type="match status" value="1"/>
</dbReference>
<dbReference type="InterPro" id="IPR037066">
    <property type="entry name" value="Plug_dom_sf"/>
</dbReference>
<keyword evidence="12" id="KW-1185">Reference proteome</keyword>
<feature type="chain" id="PRO_5045992279" evidence="9">
    <location>
        <begin position="22"/>
        <end position="937"/>
    </location>
</feature>
<evidence type="ECO:0000256" key="5">
    <source>
        <dbReference type="ARBA" id="ARBA00022729"/>
    </source>
</evidence>
<dbReference type="Proteomes" id="UP000664369">
    <property type="component" value="Unassembled WGS sequence"/>
</dbReference>
<keyword evidence="2 8" id="KW-0813">Transport</keyword>
<keyword evidence="7 8" id="KW-0998">Cell outer membrane</keyword>
<evidence type="ECO:0000256" key="9">
    <source>
        <dbReference type="SAM" id="SignalP"/>
    </source>
</evidence>
<dbReference type="PANTHER" id="PTHR30069:SF29">
    <property type="entry name" value="HEMOGLOBIN AND HEMOGLOBIN-HAPTOGLOBIN-BINDING PROTEIN 1-RELATED"/>
    <property type="match status" value="1"/>
</dbReference>
<evidence type="ECO:0000313" key="11">
    <source>
        <dbReference type="EMBL" id="MBO2010455.1"/>
    </source>
</evidence>
<dbReference type="InterPro" id="IPR012910">
    <property type="entry name" value="Plug_dom"/>
</dbReference>
<evidence type="ECO:0000256" key="8">
    <source>
        <dbReference type="PROSITE-ProRule" id="PRU01360"/>
    </source>
</evidence>
<comment type="similarity">
    <text evidence="8">Belongs to the TonB-dependent receptor family.</text>
</comment>
<sequence length="937" mass="100491">MTLFTALTFLMSTGGTSPARAQLLPPAAPPLIVVEAPAHLGDTIHLSGVCVVGSGTNDRETTKCCSCNNPVNIINIPWSPPAFLTIQTLLPQVPGVQVTPNSGAPGDWATVRIRGGSSLAGPDQPLYVVDGTPALNADFQPGTFIQAAFSLGSAPEASLTGANPLLALPMEDVERITVISGGVAAAQYGAQGSNGVIEITTKRGGKLGQKQPLRVRYAAFGGVQQVRQRYDLLNARQYADLANEASFGINYYPLSGPVTPDTDWQAELFQPAVLHNHHLALDGSSARTRYAVSADYLNQQGVVLNSGLDRYLLRFNLDQQIGQRLRLSLSTSASAISQDLPVAGTVAQALLAPPTVAVRDAQGNFQRYDFGNSSRNPVDWATTDGTRATTRRLLLQTGAEYTLHPSLILSGQVSREEGRVNSNTHFLVNTGQQAMPTSTTTRTLSINTTATIAQLRLAYDHTFGDAHRVDLTATAGYQHYLRGTANSSYDYPYASAFSTDATTSFSSAGLLASYAYRARYELLASLRRDANRGAPGYFSAEIPTVWLPGAEVRWQLHQESFMADAAVLTKATLWASAGQTSTTSLPATGWGSGVGSGNILLNINQTVTTLASSGPVPPAPRTTQLEAGLNLGFWQDRLRVDVTAFRRNTAHLTVPQVLVRGTVAGISLQNEPREATLRNQGLLLGISTYWQRGRLSGSARLAATWQQQRIQAVTALAGAGDVPGLVVGEAPHPFFLYQRLPVSETGVLRYQDLNNSNGYITDADARYQGTALPTQLYTLTQTLSWGRLSFDAQLDAMAGQQLLNTTLATLDLPSGRTNGTTRLLDRWTPTHYSPDIPRAGSSLNASGLSNQRYDDAQLQSATYLRLSQLSVSYALRPATAMRPISVWVGAQNLFVLTSYRGFDPNVSSGGATLLAAGYDTNYFPVPRTWLLGVRATL</sequence>
<dbReference type="PROSITE" id="PS52016">
    <property type="entry name" value="TONB_DEPENDENT_REC_3"/>
    <property type="match status" value="1"/>
</dbReference>
<organism evidence="11 12">
    <name type="scientific">Hymenobacter negativus</name>
    <dbReference type="NCBI Taxonomy" id="2795026"/>
    <lineage>
        <taxon>Bacteria</taxon>
        <taxon>Pseudomonadati</taxon>
        <taxon>Bacteroidota</taxon>
        <taxon>Cytophagia</taxon>
        <taxon>Cytophagales</taxon>
        <taxon>Hymenobacteraceae</taxon>
        <taxon>Hymenobacter</taxon>
    </lineage>
</organism>
<comment type="subcellular location">
    <subcellularLocation>
        <location evidence="1 8">Cell outer membrane</location>
        <topology evidence="1 8">Multi-pass membrane protein</topology>
    </subcellularLocation>
</comment>
<evidence type="ECO:0000256" key="2">
    <source>
        <dbReference type="ARBA" id="ARBA00022448"/>
    </source>
</evidence>
<evidence type="ECO:0000256" key="7">
    <source>
        <dbReference type="ARBA" id="ARBA00023237"/>
    </source>
</evidence>
<dbReference type="Gene3D" id="2.40.170.20">
    <property type="entry name" value="TonB-dependent receptor, beta-barrel domain"/>
    <property type="match status" value="1"/>
</dbReference>
<dbReference type="SUPFAM" id="SSF56935">
    <property type="entry name" value="Porins"/>
    <property type="match status" value="1"/>
</dbReference>
<evidence type="ECO:0000259" key="10">
    <source>
        <dbReference type="Pfam" id="PF07715"/>
    </source>
</evidence>
<dbReference type="Gene3D" id="2.170.130.10">
    <property type="entry name" value="TonB-dependent receptor, plug domain"/>
    <property type="match status" value="1"/>
</dbReference>
<dbReference type="InterPro" id="IPR039426">
    <property type="entry name" value="TonB-dep_rcpt-like"/>
</dbReference>
<proteinExistence type="inferred from homology"/>
<keyword evidence="5 9" id="KW-0732">Signal</keyword>